<keyword evidence="2" id="KW-1185">Reference proteome</keyword>
<name>A0A2P6P2J6_ROSCH</name>
<accession>A0A2P6P2J6</accession>
<gene>
    <name evidence="1" type="ORF">RchiOBHm_Chr7g0181101</name>
</gene>
<dbReference type="Proteomes" id="UP000238479">
    <property type="component" value="Chromosome 7"/>
</dbReference>
<dbReference type="Gramene" id="PRQ16153">
    <property type="protein sequence ID" value="PRQ16153"/>
    <property type="gene ID" value="RchiOBHm_Chr7g0181101"/>
</dbReference>
<proteinExistence type="predicted"/>
<sequence length="105" mass="11692">MFEKLKLLEEGLKGLFLDGIASSADEFRKNVTLPELVMFSCFGTYEALQEVLGINFIDPEKTPLVFSCITPPIDKPAVKEACHPHEKMVAFLIAFRENALKSTTA</sequence>
<evidence type="ECO:0000313" key="2">
    <source>
        <dbReference type="Proteomes" id="UP000238479"/>
    </source>
</evidence>
<keyword evidence="1" id="KW-0808">Transferase</keyword>
<organism evidence="1 2">
    <name type="scientific">Rosa chinensis</name>
    <name type="common">China rose</name>
    <dbReference type="NCBI Taxonomy" id="74649"/>
    <lineage>
        <taxon>Eukaryota</taxon>
        <taxon>Viridiplantae</taxon>
        <taxon>Streptophyta</taxon>
        <taxon>Embryophyta</taxon>
        <taxon>Tracheophyta</taxon>
        <taxon>Spermatophyta</taxon>
        <taxon>Magnoliopsida</taxon>
        <taxon>eudicotyledons</taxon>
        <taxon>Gunneridae</taxon>
        <taxon>Pentapetalae</taxon>
        <taxon>rosids</taxon>
        <taxon>fabids</taxon>
        <taxon>Rosales</taxon>
        <taxon>Rosaceae</taxon>
        <taxon>Rosoideae</taxon>
        <taxon>Rosoideae incertae sedis</taxon>
        <taxon>Rosa</taxon>
    </lineage>
</organism>
<dbReference type="GO" id="GO:0004364">
    <property type="term" value="F:glutathione transferase activity"/>
    <property type="evidence" value="ECO:0007669"/>
    <property type="project" value="UniProtKB-EC"/>
</dbReference>
<dbReference type="OMA" id="DEAWENT"/>
<dbReference type="Gene3D" id="1.20.1050.10">
    <property type="match status" value="1"/>
</dbReference>
<evidence type="ECO:0000313" key="1">
    <source>
        <dbReference type="EMBL" id="PRQ16153.1"/>
    </source>
</evidence>
<protein>
    <submittedName>
        <fullName evidence="1">Putative glutathione transferase</fullName>
        <ecNumber evidence="1">2.5.1.18</ecNumber>
    </submittedName>
</protein>
<comment type="caution">
    <text evidence="1">The sequence shown here is derived from an EMBL/GenBank/DDBJ whole genome shotgun (WGS) entry which is preliminary data.</text>
</comment>
<reference evidence="1 2" key="1">
    <citation type="journal article" date="2018" name="Nat. Genet.">
        <title>The Rosa genome provides new insights in the design of modern roses.</title>
        <authorList>
            <person name="Bendahmane M."/>
        </authorList>
    </citation>
    <scope>NUCLEOTIDE SEQUENCE [LARGE SCALE GENOMIC DNA]</scope>
    <source>
        <strain evidence="2">cv. Old Blush</strain>
    </source>
</reference>
<dbReference type="EMBL" id="PDCK01000045">
    <property type="protein sequence ID" value="PRQ16153.1"/>
    <property type="molecule type" value="Genomic_DNA"/>
</dbReference>
<dbReference type="AlphaFoldDB" id="A0A2P6P2J6"/>
<dbReference type="EC" id="2.5.1.18" evidence="1"/>